<organism evidence="2 3">
    <name type="scientific">Trichogramma brassicae</name>
    <dbReference type="NCBI Taxonomy" id="86971"/>
    <lineage>
        <taxon>Eukaryota</taxon>
        <taxon>Metazoa</taxon>
        <taxon>Ecdysozoa</taxon>
        <taxon>Arthropoda</taxon>
        <taxon>Hexapoda</taxon>
        <taxon>Insecta</taxon>
        <taxon>Pterygota</taxon>
        <taxon>Neoptera</taxon>
        <taxon>Endopterygota</taxon>
        <taxon>Hymenoptera</taxon>
        <taxon>Apocrita</taxon>
        <taxon>Proctotrupomorpha</taxon>
        <taxon>Chalcidoidea</taxon>
        <taxon>Trichogrammatidae</taxon>
        <taxon>Trichogramma</taxon>
    </lineage>
</organism>
<protein>
    <submittedName>
        <fullName evidence="2">Uncharacterized protein</fullName>
    </submittedName>
</protein>
<keyword evidence="3" id="KW-1185">Reference proteome</keyword>
<reference evidence="2 3" key="1">
    <citation type="submission" date="2020-02" db="EMBL/GenBank/DDBJ databases">
        <authorList>
            <person name="Ferguson B K."/>
        </authorList>
    </citation>
    <scope>NUCLEOTIDE SEQUENCE [LARGE SCALE GENOMIC DNA]</scope>
</reference>
<evidence type="ECO:0000313" key="2">
    <source>
        <dbReference type="EMBL" id="CAB0043271.1"/>
    </source>
</evidence>
<feature type="non-terminal residue" evidence="2">
    <location>
        <position position="1"/>
    </location>
</feature>
<name>A0A6H5J705_9HYME</name>
<dbReference type="Proteomes" id="UP000479190">
    <property type="component" value="Unassembled WGS sequence"/>
</dbReference>
<feature type="compositionally biased region" description="Basic and acidic residues" evidence="1">
    <location>
        <begin position="80"/>
        <end position="98"/>
    </location>
</feature>
<feature type="region of interest" description="Disordered" evidence="1">
    <location>
        <begin position="43"/>
        <end position="98"/>
    </location>
</feature>
<sequence>LFCVCDPRVAIRRSSCPGRRRPVVTRLPGRPWRRKRTLWLASNNKYRYVNHQKKDEPRQEPDRPYQPDRKNSNSYVAPERFVREAARARRGRTRDARE</sequence>
<dbReference type="AlphaFoldDB" id="A0A6H5J705"/>
<dbReference type="EMBL" id="CADCXV010001290">
    <property type="protein sequence ID" value="CAB0043271.1"/>
    <property type="molecule type" value="Genomic_DNA"/>
</dbReference>
<gene>
    <name evidence="2" type="ORF">TBRA_LOCUS14859</name>
</gene>
<proteinExistence type="predicted"/>
<feature type="compositionally biased region" description="Basic and acidic residues" evidence="1">
    <location>
        <begin position="52"/>
        <end position="71"/>
    </location>
</feature>
<evidence type="ECO:0000313" key="3">
    <source>
        <dbReference type="Proteomes" id="UP000479190"/>
    </source>
</evidence>
<evidence type="ECO:0000256" key="1">
    <source>
        <dbReference type="SAM" id="MobiDB-lite"/>
    </source>
</evidence>
<accession>A0A6H5J705</accession>